<evidence type="ECO:0000256" key="4">
    <source>
        <dbReference type="ARBA" id="ARBA00023136"/>
    </source>
</evidence>
<proteinExistence type="predicted"/>
<evidence type="ECO:0000313" key="7">
    <source>
        <dbReference type="EMBL" id="TAJ43452.1"/>
    </source>
</evidence>
<keyword evidence="4 5" id="KW-0472">Membrane</keyword>
<keyword evidence="8" id="KW-1185">Reference proteome</keyword>
<dbReference type="Proteomes" id="UP000292580">
    <property type="component" value="Unassembled WGS sequence"/>
</dbReference>
<dbReference type="AlphaFoldDB" id="A0A483CKN2"/>
<comment type="caution">
    <text evidence="7">The sequence shown here is derived from an EMBL/GenBank/DDBJ whole genome shotgun (WGS) entry which is preliminary data.</text>
</comment>
<evidence type="ECO:0000256" key="5">
    <source>
        <dbReference type="SAM" id="Phobius"/>
    </source>
</evidence>
<sequence>MNARHILTIARKELRGIRNERTIVLAILLQVFIAMFSSFLVVGLTTLYDPSSLGGLAGGYAVGYAGADSPLDGLLEEKGFSVHHMDLSDAVASLSERKLAAAVWVPDTPPDAAEPVKITLYTVKNDISASVTGTRIREALETYEGMLRDTRSDRLDVLPIEVAIPSGSGGQGFFIFIYGLLVPLLLFMPAIISASLIIDFITEEYSARTLETLLSTPLTFSEILWGKVFAAWVLVPVQAGAWLILLAINGITIANVVPVLLHVAVASLALILIGAIAALHYRERTSAQFIYSTALVAVLLVVLSVPGNPVNLVVLLAAGTAVPAGWTGLLVVGGGATLLALFTERYARRIARTTTP</sequence>
<evidence type="ECO:0000259" key="6">
    <source>
        <dbReference type="Pfam" id="PF12698"/>
    </source>
</evidence>
<name>A0A483CKN2_9EURY</name>
<protein>
    <submittedName>
        <fullName evidence="7">Sodium ABC transporter permease</fullName>
    </submittedName>
</protein>
<feature type="transmembrane region" description="Helical" evidence="5">
    <location>
        <begin position="229"/>
        <end position="253"/>
    </location>
</feature>
<feature type="transmembrane region" description="Helical" evidence="5">
    <location>
        <begin position="288"/>
        <end position="306"/>
    </location>
</feature>
<dbReference type="EMBL" id="PGCL01000006">
    <property type="protein sequence ID" value="TAJ43452.1"/>
    <property type="molecule type" value="Genomic_DNA"/>
</dbReference>
<keyword evidence="3 5" id="KW-1133">Transmembrane helix</keyword>
<feature type="transmembrane region" description="Helical" evidence="5">
    <location>
        <begin position="259"/>
        <end position="281"/>
    </location>
</feature>
<comment type="subcellular location">
    <subcellularLocation>
        <location evidence="1">Membrane</location>
        <topology evidence="1">Multi-pass membrane protein</topology>
    </subcellularLocation>
</comment>
<organism evidence="7 8">
    <name type="scientific">Methanofollis fontis</name>
    <dbReference type="NCBI Taxonomy" id="2052832"/>
    <lineage>
        <taxon>Archaea</taxon>
        <taxon>Methanobacteriati</taxon>
        <taxon>Methanobacteriota</taxon>
        <taxon>Stenosarchaea group</taxon>
        <taxon>Methanomicrobia</taxon>
        <taxon>Methanomicrobiales</taxon>
        <taxon>Methanomicrobiaceae</taxon>
        <taxon>Methanofollis</taxon>
    </lineage>
</organism>
<dbReference type="GO" id="GO:0140359">
    <property type="term" value="F:ABC-type transporter activity"/>
    <property type="evidence" value="ECO:0007669"/>
    <property type="project" value="InterPro"/>
</dbReference>
<dbReference type="PANTHER" id="PTHR43471">
    <property type="entry name" value="ABC TRANSPORTER PERMEASE"/>
    <property type="match status" value="1"/>
</dbReference>
<evidence type="ECO:0000256" key="3">
    <source>
        <dbReference type="ARBA" id="ARBA00022989"/>
    </source>
</evidence>
<gene>
    <name evidence="7" type="ORF">CUJ86_10685</name>
</gene>
<accession>A0A483CKN2</accession>
<feature type="transmembrane region" description="Helical" evidence="5">
    <location>
        <begin position="175"/>
        <end position="198"/>
    </location>
</feature>
<dbReference type="GO" id="GO:0016020">
    <property type="term" value="C:membrane"/>
    <property type="evidence" value="ECO:0007669"/>
    <property type="project" value="UniProtKB-SubCell"/>
</dbReference>
<evidence type="ECO:0000256" key="1">
    <source>
        <dbReference type="ARBA" id="ARBA00004141"/>
    </source>
</evidence>
<reference evidence="7 8" key="1">
    <citation type="submission" date="2017-11" db="EMBL/GenBank/DDBJ databases">
        <title>Isolation and Characterization of Methanofollis Species from Methane Seep Offshore SW Taiwan.</title>
        <authorList>
            <person name="Teng N.-H."/>
            <person name="Lai M.-C."/>
            <person name="Chen S.-C."/>
        </authorList>
    </citation>
    <scope>NUCLEOTIDE SEQUENCE [LARGE SCALE GENOMIC DNA]</scope>
    <source>
        <strain evidence="7 8">FWC-SCC2</strain>
    </source>
</reference>
<dbReference type="InterPro" id="IPR013525">
    <property type="entry name" value="ABC2_TM"/>
</dbReference>
<feature type="transmembrane region" description="Helical" evidence="5">
    <location>
        <begin position="312"/>
        <end position="342"/>
    </location>
</feature>
<evidence type="ECO:0000313" key="8">
    <source>
        <dbReference type="Proteomes" id="UP000292580"/>
    </source>
</evidence>
<feature type="domain" description="ABC-2 type transporter transmembrane" evidence="6">
    <location>
        <begin position="73"/>
        <end position="301"/>
    </location>
</feature>
<feature type="transmembrane region" description="Helical" evidence="5">
    <location>
        <begin position="21"/>
        <end position="48"/>
    </location>
</feature>
<dbReference type="RefSeq" id="WP_130647566.1">
    <property type="nucleotide sequence ID" value="NZ_PGCL01000006.1"/>
</dbReference>
<dbReference type="OrthoDB" id="51659at2157"/>
<keyword evidence="2 5" id="KW-0812">Transmembrane</keyword>
<evidence type="ECO:0000256" key="2">
    <source>
        <dbReference type="ARBA" id="ARBA00022692"/>
    </source>
</evidence>
<dbReference type="Pfam" id="PF12698">
    <property type="entry name" value="ABC2_membrane_3"/>
    <property type="match status" value="1"/>
</dbReference>